<gene>
    <name evidence="6" type="ORF">F2P81_025064</name>
</gene>
<name>A0A6A4RUF7_SCOMX</name>
<evidence type="ECO:0000256" key="2">
    <source>
        <dbReference type="ARBA" id="ARBA00023054"/>
    </source>
</evidence>
<dbReference type="GO" id="GO:0006906">
    <property type="term" value="P:vesicle fusion"/>
    <property type="evidence" value="ECO:0007669"/>
    <property type="project" value="TreeGrafter"/>
</dbReference>
<dbReference type="GO" id="GO:0031201">
    <property type="term" value="C:SNARE complex"/>
    <property type="evidence" value="ECO:0007669"/>
    <property type="project" value="TreeGrafter"/>
</dbReference>
<feature type="compositionally biased region" description="Basic and acidic residues" evidence="4">
    <location>
        <begin position="600"/>
        <end position="614"/>
    </location>
</feature>
<dbReference type="PROSITE" id="PS50192">
    <property type="entry name" value="T_SNARE"/>
    <property type="match status" value="1"/>
</dbReference>
<dbReference type="Proteomes" id="UP000438429">
    <property type="component" value="Unassembled WGS sequence"/>
</dbReference>
<evidence type="ECO:0000313" key="6">
    <source>
        <dbReference type="EMBL" id="KAF0022672.1"/>
    </source>
</evidence>
<dbReference type="Gene3D" id="1.20.58.70">
    <property type="match status" value="1"/>
</dbReference>
<organism evidence="6 7">
    <name type="scientific">Scophthalmus maximus</name>
    <name type="common">Turbot</name>
    <name type="synonym">Psetta maxima</name>
    <dbReference type="NCBI Taxonomy" id="52904"/>
    <lineage>
        <taxon>Eukaryota</taxon>
        <taxon>Metazoa</taxon>
        <taxon>Chordata</taxon>
        <taxon>Craniata</taxon>
        <taxon>Vertebrata</taxon>
        <taxon>Euteleostomi</taxon>
        <taxon>Actinopterygii</taxon>
        <taxon>Neopterygii</taxon>
        <taxon>Teleostei</taxon>
        <taxon>Neoteleostei</taxon>
        <taxon>Acanthomorphata</taxon>
        <taxon>Carangaria</taxon>
        <taxon>Pleuronectiformes</taxon>
        <taxon>Pleuronectoidei</taxon>
        <taxon>Scophthalmidae</taxon>
        <taxon>Scophthalmus</taxon>
    </lineage>
</organism>
<feature type="compositionally biased region" description="Basic and acidic residues" evidence="4">
    <location>
        <begin position="405"/>
        <end position="415"/>
    </location>
</feature>
<dbReference type="SMART" id="SM00397">
    <property type="entry name" value="t_SNARE"/>
    <property type="match status" value="1"/>
</dbReference>
<comment type="caution">
    <text evidence="6">The sequence shown here is derived from an EMBL/GenBank/DDBJ whole genome shotgun (WGS) entry which is preliminary data.</text>
</comment>
<dbReference type="PANTHER" id="PTHR19957:SF212">
    <property type="entry name" value="T-SNARE DOMAIN-CONTAINING PROTEIN 1"/>
    <property type="match status" value="1"/>
</dbReference>
<dbReference type="SUPFAM" id="SSF47661">
    <property type="entry name" value="t-snare proteins"/>
    <property type="match status" value="1"/>
</dbReference>
<dbReference type="PANTHER" id="PTHR19957">
    <property type="entry name" value="SYNTAXIN"/>
    <property type="match status" value="1"/>
</dbReference>
<dbReference type="Pfam" id="PF14523">
    <property type="entry name" value="Syntaxin_2"/>
    <property type="match status" value="1"/>
</dbReference>
<reference evidence="6 7" key="1">
    <citation type="submission" date="2019-06" db="EMBL/GenBank/DDBJ databases">
        <title>Draft genomes of female and male turbot (Scophthalmus maximus).</title>
        <authorList>
            <person name="Xu H."/>
            <person name="Xu X.-W."/>
            <person name="Shao C."/>
            <person name="Chen S."/>
        </authorList>
    </citation>
    <scope>NUCLEOTIDE SEQUENCE [LARGE SCALE GENOMIC DNA]</scope>
    <source>
        <strain evidence="6">Ysfricsl-2016a</strain>
        <tissue evidence="6">Blood</tissue>
    </source>
</reference>
<comment type="similarity">
    <text evidence="1 3">Belongs to the syntaxin family.</text>
</comment>
<evidence type="ECO:0000259" key="5">
    <source>
        <dbReference type="PROSITE" id="PS50192"/>
    </source>
</evidence>
<evidence type="ECO:0000256" key="4">
    <source>
        <dbReference type="SAM" id="MobiDB-lite"/>
    </source>
</evidence>
<proteinExistence type="inferred from homology"/>
<dbReference type="Gene3D" id="1.20.5.110">
    <property type="match status" value="1"/>
</dbReference>
<evidence type="ECO:0000313" key="7">
    <source>
        <dbReference type="Proteomes" id="UP000438429"/>
    </source>
</evidence>
<dbReference type="InterPro" id="IPR010989">
    <property type="entry name" value="SNARE"/>
</dbReference>
<dbReference type="PROSITE" id="PS00914">
    <property type="entry name" value="SYNTAXIN"/>
    <property type="match status" value="1"/>
</dbReference>
<dbReference type="GO" id="GO:0048278">
    <property type="term" value="P:vesicle docking"/>
    <property type="evidence" value="ECO:0007669"/>
    <property type="project" value="TreeGrafter"/>
</dbReference>
<dbReference type="InterPro" id="IPR000727">
    <property type="entry name" value="T_SNARE_dom"/>
</dbReference>
<feature type="region of interest" description="Disordered" evidence="4">
    <location>
        <begin position="584"/>
        <end position="614"/>
    </location>
</feature>
<dbReference type="InterPro" id="IPR006012">
    <property type="entry name" value="Syntaxin/epimorphin_CS"/>
</dbReference>
<feature type="region of interest" description="Disordered" evidence="4">
    <location>
        <begin position="405"/>
        <end position="437"/>
    </location>
</feature>
<dbReference type="InterPro" id="IPR006011">
    <property type="entry name" value="Syntaxin_N"/>
</dbReference>
<dbReference type="InterPro" id="IPR045242">
    <property type="entry name" value="Syntaxin"/>
</dbReference>
<evidence type="ECO:0000256" key="1">
    <source>
        <dbReference type="ARBA" id="ARBA00009063"/>
    </source>
</evidence>
<dbReference type="GO" id="GO:0008021">
    <property type="term" value="C:synaptic vesicle"/>
    <property type="evidence" value="ECO:0007669"/>
    <property type="project" value="TreeGrafter"/>
</dbReference>
<feature type="domain" description="T-SNARE coiled-coil homology" evidence="5">
    <location>
        <begin position="453"/>
        <end position="515"/>
    </location>
</feature>
<dbReference type="SMART" id="SM00503">
    <property type="entry name" value="SynN"/>
    <property type="match status" value="1"/>
</dbReference>
<dbReference type="EMBL" id="VEVO01000024">
    <property type="protein sequence ID" value="KAF0022672.1"/>
    <property type="molecule type" value="Genomic_DNA"/>
</dbReference>
<dbReference type="GO" id="GO:0005484">
    <property type="term" value="F:SNAP receptor activity"/>
    <property type="evidence" value="ECO:0007669"/>
    <property type="project" value="InterPro"/>
</dbReference>
<keyword evidence="2" id="KW-0175">Coiled coil</keyword>
<dbReference type="CDD" id="cd15847">
    <property type="entry name" value="SNARE_syntaxin7_like"/>
    <property type="match status" value="1"/>
</dbReference>
<protein>
    <recommendedName>
        <fullName evidence="5">t-SNARE coiled-coil homology domain-containing protein</fullName>
    </recommendedName>
</protein>
<sequence length="614" mass="68308">MPSSDSHCVSQSLRCVICVRLDTPTPTKPGYDFPYLASASCRWAVDFHPLPFDSKSQTVELQLIAATEHFSMFEGFIVFRYTHLALSARLETPIDHIRMANKTAYDSVSVLLLLKGAHYQTVSPWACPMGLRRLIGIRLLVRCYSRDISVLLLVQCALGFLVTDIEALFQFEGAVAASPTMSYGSIDGGAFGSRNPFGGPARQGYQLVERGSFSLASLYRLSVWFLIDYNILLIPFKARHMLTPYEASRSLRSSGSVRLAVRCRGLSLKTQTKILLRWNHIDAFWIDVFEDATQVSPAELQDVFQETSSNIFQINANVVTLEKNLQALGTSRDTAELRQSLHSTQQQTNKVITSTSQLIKQLSDIISSSSRQDRLRLTRLKTELSESVQCYGDLQKKIAERSRALLPPAHKETRKNAQTPPSEQVEEGPVFGEAAGSEGSAQAFLSEISEEDVEALHQREEAVLQIERDMLDISQIMKDLASMVHEQGDAIDSIEDYIQTGSSNVESANQELAKANHYQSVCDERSDFCPSPHAAASINERTATASPLIVISLSQGELSRDRARTEQFSFRQSRRPLSFCTAAECEENNKAGEDGGTDTESDRHEQSDNGKRDE</sequence>
<dbReference type="AlphaFoldDB" id="A0A6A4RUF7"/>
<evidence type="ECO:0000256" key="3">
    <source>
        <dbReference type="RuleBase" id="RU003858"/>
    </source>
</evidence>
<dbReference type="GO" id="GO:0006886">
    <property type="term" value="P:intracellular protein transport"/>
    <property type="evidence" value="ECO:0007669"/>
    <property type="project" value="InterPro"/>
</dbReference>
<dbReference type="GO" id="GO:0000149">
    <property type="term" value="F:SNARE binding"/>
    <property type="evidence" value="ECO:0007669"/>
    <property type="project" value="TreeGrafter"/>
</dbReference>
<accession>A0A6A4RUF7</accession>
<dbReference type="FunFam" id="1.20.58.70:FF:000020">
    <property type="entry name" value="t-SNARE domain-containing protein 1"/>
    <property type="match status" value="1"/>
</dbReference>